<keyword evidence="1" id="KW-0812">Transmembrane</keyword>
<feature type="transmembrane region" description="Helical" evidence="1">
    <location>
        <begin position="98"/>
        <end position="119"/>
    </location>
</feature>
<reference evidence="2 3" key="1">
    <citation type="submission" date="2021-08" db="EMBL/GenBank/DDBJ databases">
        <title>complete genome sequencing of Deefgea sp. D25.</title>
        <authorList>
            <person name="Bae J.-W."/>
            <person name="Gim D.-H."/>
        </authorList>
    </citation>
    <scope>NUCLEOTIDE SEQUENCE [LARGE SCALE GENOMIC DNA]</scope>
    <source>
        <strain evidence="2 3">D25</strain>
    </source>
</reference>
<dbReference type="PANTHER" id="PTHR39594">
    <property type="entry name" value="PROTEIN YCHQ"/>
    <property type="match status" value="1"/>
</dbReference>
<dbReference type="EMBL" id="CP081150">
    <property type="protein sequence ID" value="QZA77226.1"/>
    <property type="molecule type" value="Genomic_DNA"/>
</dbReference>
<gene>
    <name evidence="2" type="ORF">K4H28_13165</name>
</gene>
<keyword evidence="1" id="KW-1133">Transmembrane helix</keyword>
<dbReference type="InterPro" id="IPR007360">
    <property type="entry name" value="SirB"/>
</dbReference>
<evidence type="ECO:0000313" key="2">
    <source>
        <dbReference type="EMBL" id="QZA77226.1"/>
    </source>
</evidence>
<dbReference type="Pfam" id="PF04247">
    <property type="entry name" value="SirB"/>
    <property type="match status" value="1"/>
</dbReference>
<name>A0ABX8Z3S2_9NEIS</name>
<sequence>MEYYLDIKHLHLSLITLSGVLFLLRGILMLKSSKALQMKTLRIAPHIIDTGLLISGVSLAVMLGLKPSEAPWIMAKLIALVVYIGFGTIAIKRGKTYLIRATAFIAALCTFGYMVSVAITKSPIPWA</sequence>
<evidence type="ECO:0000256" key="1">
    <source>
        <dbReference type="SAM" id="Phobius"/>
    </source>
</evidence>
<feature type="transmembrane region" description="Helical" evidence="1">
    <location>
        <begin position="43"/>
        <end position="65"/>
    </location>
</feature>
<keyword evidence="1" id="KW-0472">Membrane</keyword>
<protein>
    <submittedName>
        <fullName evidence="2">SirB2 family protein</fullName>
    </submittedName>
</protein>
<dbReference type="RefSeq" id="WP_221005609.1">
    <property type="nucleotide sequence ID" value="NZ_CP081150.1"/>
</dbReference>
<proteinExistence type="predicted"/>
<dbReference type="PANTHER" id="PTHR39594:SF1">
    <property type="entry name" value="PROTEIN YCHQ"/>
    <property type="match status" value="1"/>
</dbReference>
<organism evidence="2 3">
    <name type="scientific">Deefgea tanakiae</name>
    <dbReference type="NCBI Taxonomy" id="2865840"/>
    <lineage>
        <taxon>Bacteria</taxon>
        <taxon>Pseudomonadati</taxon>
        <taxon>Pseudomonadota</taxon>
        <taxon>Betaproteobacteria</taxon>
        <taxon>Neisseriales</taxon>
        <taxon>Chitinibacteraceae</taxon>
        <taxon>Deefgea</taxon>
    </lineage>
</organism>
<feature type="transmembrane region" description="Helical" evidence="1">
    <location>
        <begin position="12"/>
        <end position="31"/>
    </location>
</feature>
<accession>A0ABX8Z3S2</accession>
<feature type="transmembrane region" description="Helical" evidence="1">
    <location>
        <begin position="71"/>
        <end position="91"/>
    </location>
</feature>
<dbReference type="Proteomes" id="UP000825679">
    <property type="component" value="Chromosome"/>
</dbReference>
<keyword evidence="3" id="KW-1185">Reference proteome</keyword>
<evidence type="ECO:0000313" key="3">
    <source>
        <dbReference type="Proteomes" id="UP000825679"/>
    </source>
</evidence>
<dbReference type="PIRSF" id="PIRSF005610">
    <property type="entry name" value="SirB"/>
    <property type="match status" value="1"/>
</dbReference>